<feature type="domain" description="KIB1-4 beta-propeller" evidence="1">
    <location>
        <begin position="3"/>
        <end position="274"/>
    </location>
</feature>
<proteinExistence type="predicted"/>
<evidence type="ECO:0000313" key="3">
    <source>
        <dbReference type="Proteomes" id="UP000823388"/>
    </source>
</evidence>
<feature type="non-terminal residue" evidence="2">
    <location>
        <position position="1"/>
    </location>
</feature>
<evidence type="ECO:0000259" key="1">
    <source>
        <dbReference type="Pfam" id="PF03478"/>
    </source>
</evidence>
<evidence type="ECO:0000313" key="2">
    <source>
        <dbReference type="EMBL" id="KAG2590705.1"/>
    </source>
</evidence>
<sequence length="308" mass="34389">PAIRSRLWIGSAHGWVVTADEECSLHLLNPITGAQLPLPCITTMGFFQALPGTASGKATGFLFHKRSFLAVHWPERAFYQQNNEILIDRMPLCFLRKAVPYGTQQAPGQLYSMTACGALLVGEPDGETFRLRVAVPEHDEGEEYVIFKKYLAESLDGDLVLIWREHRSSNGGTESLMSDDSSTSDDDDVYYAEPDPTLGFQVFVLREGRQGMREWKEPRDLGGAALFIGYNSAVFFPAGEVPGLLPDCIYFTDDETGIISWRNKQEPRDMGVFSMKNKSVTLMPSVDQHANNWPPPIWVTPSIDILKV</sequence>
<comment type="caution">
    <text evidence="2">The sequence shown here is derived from an EMBL/GenBank/DDBJ whole genome shotgun (WGS) entry which is preliminary data.</text>
</comment>
<keyword evidence="3" id="KW-1185">Reference proteome</keyword>
<protein>
    <recommendedName>
        <fullName evidence="1">KIB1-4 beta-propeller domain-containing protein</fullName>
    </recommendedName>
</protein>
<name>A0A8T0S0A6_PANVG</name>
<dbReference type="Pfam" id="PF03478">
    <property type="entry name" value="Beta-prop_KIB1-4"/>
    <property type="match status" value="1"/>
</dbReference>
<organism evidence="2 3">
    <name type="scientific">Panicum virgatum</name>
    <name type="common">Blackwell switchgrass</name>
    <dbReference type="NCBI Taxonomy" id="38727"/>
    <lineage>
        <taxon>Eukaryota</taxon>
        <taxon>Viridiplantae</taxon>
        <taxon>Streptophyta</taxon>
        <taxon>Embryophyta</taxon>
        <taxon>Tracheophyta</taxon>
        <taxon>Spermatophyta</taxon>
        <taxon>Magnoliopsida</taxon>
        <taxon>Liliopsida</taxon>
        <taxon>Poales</taxon>
        <taxon>Poaceae</taxon>
        <taxon>PACMAD clade</taxon>
        <taxon>Panicoideae</taxon>
        <taxon>Panicodae</taxon>
        <taxon>Paniceae</taxon>
        <taxon>Panicinae</taxon>
        <taxon>Panicum</taxon>
        <taxon>Panicum sect. Hiantes</taxon>
    </lineage>
</organism>
<dbReference type="Proteomes" id="UP000823388">
    <property type="component" value="Chromosome 5N"/>
</dbReference>
<reference evidence="2" key="1">
    <citation type="submission" date="2020-05" db="EMBL/GenBank/DDBJ databases">
        <title>WGS assembly of Panicum virgatum.</title>
        <authorList>
            <person name="Lovell J.T."/>
            <person name="Jenkins J."/>
            <person name="Shu S."/>
            <person name="Juenger T.E."/>
            <person name="Schmutz J."/>
        </authorList>
    </citation>
    <scope>NUCLEOTIDE SEQUENCE</scope>
    <source>
        <strain evidence="2">AP13</strain>
    </source>
</reference>
<accession>A0A8T0S0A6</accession>
<dbReference type="PANTHER" id="PTHR44586:SF25">
    <property type="entry name" value="(WILD MALAYSIAN BANANA) HYPOTHETICAL PROTEIN"/>
    <property type="match status" value="1"/>
</dbReference>
<gene>
    <name evidence="2" type="ORF">PVAP13_5NG425800</name>
</gene>
<dbReference type="AlphaFoldDB" id="A0A8T0S0A6"/>
<dbReference type="InterPro" id="IPR005174">
    <property type="entry name" value="KIB1-4_b-propeller"/>
</dbReference>
<dbReference type="EMBL" id="CM029046">
    <property type="protein sequence ID" value="KAG2590705.1"/>
    <property type="molecule type" value="Genomic_DNA"/>
</dbReference>
<dbReference type="PANTHER" id="PTHR44586">
    <property type="entry name" value="F-BOX DOMAIN CONTAINING PROTEIN, EXPRESSED"/>
    <property type="match status" value="1"/>
</dbReference>